<evidence type="ECO:0000313" key="2">
    <source>
        <dbReference type="Proteomes" id="UP000076408"/>
    </source>
</evidence>
<dbReference type="Proteomes" id="UP000076408">
    <property type="component" value="Unassembled WGS sequence"/>
</dbReference>
<dbReference type="VEuPathDB" id="VectorBase:ASTEI11153"/>
<name>A0A182YRR7_ANOST</name>
<sequence length="77" mass="9062">MQTINWRFPIIFFQNMNPSAKHGLNFVTGRKIGNLRKMIYSNNFFLPSEIEVQWEEDFENIFAFICNPLTLCNDASV</sequence>
<reference evidence="1" key="2">
    <citation type="submission" date="2020-05" db="UniProtKB">
        <authorList>
            <consortium name="EnsemblMetazoa"/>
        </authorList>
    </citation>
    <scope>IDENTIFICATION</scope>
    <source>
        <strain evidence="1">Indian</strain>
    </source>
</reference>
<organism evidence="1 2">
    <name type="scientific">Anopheles stephensi</name>
    <name type="common">Indo-Pakistan malaria mosquito</name>
    <dbReference type="NCBI Taxonomy" id="30069"/>
    <lineage>
        <taxon>Eukaryota</taxon>
        <taxon>Metazoa</taxon>
        <taxon>Ecdysozoa</taxon>
        <taxon>Arthropoda</taxon>
        <taxon>Hexapoda</taxon>
        <taxon>Insecta</taxon>
        <taxon>Pterygota</taxon>
        <taxon>Neoptera</taxon>
        <taxon>Endopterygota</taxon>
        <taxon>Diptera</taxon>
        <taxon>Nematocera</taxon>
        <taxon>Culicoidea</taxon>
        <taxon>Culicidae</taxon>
        <taxon>Anophelinae</taxon>
        <taxon>Anopheles</taxon>
    </lineage>
</organism>
<keyword evidence="2" id="KW-1185">Reference proteome</keyword>
<evidence type="ECO:0000313" key="1">
    <source>
        <dbReference type="EnsemblMetazoa" id="ASTEI11153-PA"/>
    </source>
</evidence>
<proteinExistence type="predicted"/>
<accession>A0A182YRR7</accession>
<protein>
    <submittedName>
        <fullName evidence="1">Uncharacterized protein</fullName>
    </submittedName>
</protein>
<dbReference type="AlphaFoldDB" id="A0A182YRR7"/>
<dbReference type="EnsemblMetazoa" id="ASTEI11153-RA">
    <property type="protein sequence ID" value="ASTEI11153-PA"/>
    <property type="gene ID" value="ASTEI11153"/>
</dbReference>
<reference evidence="2" key="1">
    <citation type="journal article" date="2014" name="Genome Biol.">
        <title>Genome analysis of a major urban malaria vector mosquito, Anopheles stephensi.</title>
        <authorList>
            <person name="Jiang X."/>
            <person name="Peery A."/>
            <person name="Hall A.B."/>
            <person name="Sharma A."/>
            <person name="Chen X.G."/>
            <person name="Waterhouse R.M."/>
            <person name="Komissarov A."/>
            <person name="Riehle M.M."/>
            <person name="Shouche Y."/>
            <person name="Sharakhova M.V."/>
            <person name="Lawson D."/>
            <person name="Pakpour N."/>
            <person name="Arensburger P."/>
            <person name="Davidson V.L."/>
            <person name="Eiglmeier K."/>
            <person name="Emrich S."/>
            <person name="George P."/>
            <person name="Kennedy R.C."/>
            <person name="Mane S.P."/>
            <person name="Maslen G."/>
            <person name="Oringanje C."/>
            <person name="Qi Y."/>
            <person name="Settlage R."/>
            <person name="Tojo M."/>
            <person name="Tubio J.M."/>
            <person name="Unger M.F."/>
            <person name="Wang B."/>
            <person name="Vernick K.D."/>
            <person name="Ribeiro J.M."/>
            <person name="James A.A."/>
            <person name="Michel K."/>
            <person name="Riehle M.A."/>
            <person name="Luckhart S."/>
            <person name="Sharakhov I.V."/>
            <person name="Tu Z."/>
        </authorList>
    </citation>
    <scope>NUCLEOTIDE SEQUENCE [LARGE SCALE GENOMIC DNA]</scope>
    <source>
        <strain evidence="2">Indian</strain>
    </source>
</reference>